<dbReference type="InterPro" id="IPR002105">
    <property type="entry name" value="Dockerin_1_rpt"/>
</dbReference>
<dbReference type="GO" id="GO:0000272">
    <property type="term" value="P:polysaccharide catabolic process"/>
    <property type="evidence" value="ECO:0007669"/>
    <property type="project" value="InterPro"/>
</dbReference>
<gene>
    <name evidence="2" type="ORF">Ami3637_03820</name>
</gene>
<dbReference type="Gene3D" id="1.10.1330.10">
    <property type="entry name" value="Dockerin domain"/>
    <property type="match status" value="1"/>
</dbReference>
<feature type="domain" description="Dockerin" evidence="1">
    <location>
        <begin position="1186"/>
        <end position="1254"/>
    </location>
</feature>
<dbReference type="PROSITE" id="PS51766">
    <property type="entry name" value="DOCKERIN"/>
    <property type="match status" value="1"/>
</dbReference>
<sequence>MKEKSFKKVISFILGITMIITLMPYSAVYAEESTVYDPGSSNFTYDYDGIKAYDSNKAGITDIVEHNGEMYALQNDYTGDANKVRIQKYNGSGWDYINNDIVSFDGNSESMVFYKDKIYVAFIENLAGSGRLKVKSYTGTGWKQVGYSEPYGINLSSTDSIDTHRLIVFKDKLYLIFKSIESKESNFRALVYDDEQDKWNEADGGIPLESHTGNMWVQVVKTKDALYSRVTKYDQGLYLTRVKKFDGTSWKYIGGNPIRQFTIAVYNNELYGFQVKDDGILCIKYDTQSDQWVQVTYNGGKTNFGPPPAIYLCSNIKNAVEYNGKLYISTNLFYWFGVAQFQTYVAAFDGTNLTWIGGSPTKQQGINYDQNGAFIGALRVINGQLLVFGNQYKATDSNSYVTKIAKYIDSVAPVISFGTASRISSTSGVIKINANEPGYLYYTLVDDGAPVPDIDTSGTGIFWNAFGAEANIPLTDGEKDLYITVKDVAGNKSQVAKYDIPAMADTTPPVITSLSAIRSSDVDASVRFTVNETGKYYYKLMADGAAAPTAATLTSTAAFNCTTGENVFTPSGLTAGNLDLYLCVKDVAGNVSAVQKVDLNDTVNPVISDCTAGRSSDTAARVTFTSSEAGSSYYAVVEDNQAAPVINTGGTGTACIKSVNTIAVSGLTAGAKDLYLQLKDKAGNLSTIWKVDIDAAADTTPPALTQNNVKRTAPAYADITFDSSEAGSYYYLVTTSAITDLSLINTTGAGKLYQAGLNTFNVYLNTSEARTVCIVAKDKAGNLSKVLSVYVEPYQVPAINDLVAMRNSPTTAYVKLTSTASGNLYYSIVNHGDSVPVIDISGAGISVEAAQLKEFTIDNLTEGDKDIYFVVKDLNGAESSAAKGTIWQTVDDQPPVLSLGTAYRLEGGTIAAIRFQPNEFVYWDKVVVDEGVTPVPPAVITYSACSINQLAYDEIKDLTTGAKDVYIYAKDKAGNAAAPYKIRIPAFQEPDTTKPVLSEVTKTRISDDKATAAFMSNETGTYYYKVFDSVSGAPGIDTSGAGTPSGAMNTISLTGLSAGTKYLYVQVKDAAGNISDPLQIIIDGYQPVVPGFVIGGSATSPNLRFTEYTKDGTIYNLIEGLNPLAEKVNQVMSYFNVTNGTVKTYKWETASGTYTEVASNDSSAIVGTNFKIELYDTSGNLVKTYYVVIRGDVNCSGTITTLDTAGIKNHVIGKNRITNPIILYSADINKSNTITTIDTASVKNHVTGKARIVQ</sequence>
<evidence type="ECO:0000313" key="2">
    <source>
        <dbReference type="EMBL" id="QHI71625.1"/>
    </source>
</evidence>
<dbReference type="InterPro" id="IPR016134">
    <property type="entry name" value="Dockerin_dom"/>
</dbReference>
<dbReference type="Proteomes" id="UP000463883">
    <property type="component" value="Chromosome"/>
</dbReference>
<keyword evidence="3" id="KW-1185">Reference proteome</keyword>
<dbReference type="EMBL" id="CP047591">
    <property type="protein sequence ID" value="QHI71625.1"/>
    <property type="molecule type" value="Genomic_DNA"/>
</dbReference>
<dbReference type="AlphaFoldDB" id="A0A6P1MKW8"/>
<dbReference type="SUPFAM" id="SSF63446">
    <property type="entry name" value="Type I dockerin domain"/>
    <property type="match status" value="1"/>
</dbReference>
<accession>A0A6P1MKW8</accession>
<dbReference type="CDD" id="cd14256">
    <property type="entry name" value="Dockerin_I"/>
    <property type="match status" value="1"/>
</dbReference>
<dbReference type="InterPro" id="IPR036439">
    <property type="entry name" value="Dockerin_dom_sf"/>
</dbReference>
<protein>
    <recommendedName>
        <fullName evidence="1">Dockerin domain-containing protein</fullName>
    </recommendedName>
</protein>
<dbReference type="KEGG" id="amic:Ami3637_03820"/>
<name>A0A6P1MKW8_9FIRM</name>
<dbReference type="RefSeq" id="WP_162361399.1">
    <property type="nucleotide sequence ID" value="NZ_CP047591.1"/>
</dbReference>
<proteinExistence type="predicted"/>
<reference evidence="2 3" key="1">
    <citation type="submission" date="2020-01" db="EMBL/GenBank/DDBJ databases">
        <title>Genomic analysis of Aminipila sp. CBA3637.</title>
        <authorList>
            <person name="Kim Y.B."/>
            <person name="Roh S.W."/>
        </authorList>
    </citation>
    <scope>NUCLEOTIDE SEQUENCE [LARGE SCALE GENOMIC DNA]</scope>
    <source>
        <strain evidence="2 3">CBA3637</strain>
    </source>
</reference>
<organism evidence="2 3">
    <name type="scientific">Aminipila terrae</name>
    <dbReference type="NCBI Taxonomy" id="2697030"/>
    <lineage>
        <taxon>Bacteria</taxon>
        <taxon>Bacillati</taxon>
        <taxon>Bacillota</taxon>
        <taxon>Clostridia</taxon>
        <taxon>Peptostreptococcales</taxon>
        <taxon>Anaerovoracaceae</taxon>
        <taxon>Aminipila</taxon>
    </lineage>
</organism>
<dbReference type="Pfam" id="PF00404">
    <property type="entry name" value="Dockerin_1"/>
    <property type="match status" value="1"/>
</dbReference>
<evidence type="ECO:0000313" key="3">
    <source>
        <dbReference type="Proteomes" id="UP000463883"/>
    </source>
</evidence>
<evidence type="ECO:0000259" key="1">
    <source>
        <dbReference type="PROSITE" id="PS51766"/>
    </source>
</evidence>
<dbReference type="GO" id="GO:0004553">
    <property type="term" value="F:hydrolase activity, hydrolyzing O-glycosyl compounds"/>
    <property type="evidence" value="ECO:0007669"/>
    <property type="project" value="InterPro"/>
</dbReference>